<proteinExistence type="predicted"/>
<organism evidence="2 3">
    <name type="scientific">Neovison vison</name>
    <name type="common">American mink</name>
    <name type="synonym">Mustela vison</name>
    <dbReference type="NCBI Taxonomy" id="452646"/>
    <lineage>
        <taxon>Eukaryota</taxon>
        <taxon>Metazoa</taxon>
        <taxon>Chordata</taxon>
        <taxon>Craniata</taxon>
        <taxon>Vertebrata</taxon>
        <taxon>Euteleostomi</taxon>
        <taxon>Mammalia</taxon>
        <taxon>Eutheria</taxon>
        <taxon>Laurasiatheria</taxon>
        <taxon>Carnivora</taxon>
        <taxon>Caniformia</taxon>
        <taxon>Musteloidea</taxon>
        <taxon>Mustelidae</taxon>
        <taxon>Mustelinae</taxon>
        <taxon>Neogale</taxon>
    </lineage>
</organism>
<sequence>MSSVSEPPSFKKEPPKETDFQNPGRRGPYSNLISSCDPELFIKPNP</sequence>
<evidence type="ECO:0000313" key="2">
    <source>
        <dbReference type="Ensembl" id="ENSNVIP00000001870.1"/>
    </source>
</evidence>
<dbReference type="AlphaFoldDB" id="A0A8C7A4Q0"/>
<dbReference type="Proteomes" id="UP000694425">
    <property type="component" value="Unplaced"/>
</dbReference>
<feature type="compositionally biased region" description="Basic and acidic residues" evidence="1">
    <location>
        <begin position="9"/>
        <end position="19"/>
    </location>
</feature>
<name>A0A8C7A4Q0_NEOVI</name>
<keyword evidence="3" id="KW-1185">Reference proteome</keyword>
<reference evidence="2" key="1">
    <citation type="submission" date="2025-08" db="UniProtKB">
        <authorList>
            <consortium name="Ensembl"/>
        </authorList>
    </citation>
    <scope>IDENTIFICATION</scope>
</reference>
<evidence type="ECO:0000256" key="1">
    <source>
        <dbReference type="SAM" id="MobiDB-lite"/>
    </source>
</evidence>
<reference evidence="2" key="2">
    <citation type="submission" date="2025-09" db="UniProtKB">
        <authorList>
            <consortium name="Ensembl"/>
        </authorList>
    </citation>
    <scope>IDENTIFICATION</scope>
</reference>
<feature type="region of interest" description="Disordered" evidence="1">
    <location>
        <begin position="1"/>
        <end position="46"/>
    </location>
</feature>
<accession>A0A8C7A4Q0</accession>
<protein>
    <submittedName>
        <fullName evidence="2">Uncharacterized protein</fullName>
    </submittedName>
</protein>
<dbReference type="Ensembl" id="ENSNVIT00000002164.1">
    <property type="protein sequence ID" value="ENSNVIP00000001870.1"/>
    <property type="gene ID" value="ENSNVIG00000001519.1"/>
</dbReference>
<evidence type="ECO:0000313" key="3">
    <source>
        <dbReference type="Proteomes" id="UP000694425"/>
    </source>
</evidence>